<dbReference type="PANTHER" id="PTHR23291:SF112">
    <property type="entry name" value="GROWTH HORMONE-INDUCIBLE TRANSMEMBRANE PROTEIN"/>
    <property type="match status" value="1"/>
</dbReference>
<evidence type="ECO:0000313" key="7">
    <source>
        <dbReference type="WBParaSite" id="sdigi.contig140.g5134.t1"/>
    </source>
</evidence>
<feature type="transmembrane region" description="Helical" evidence="5">
    <location>
        <begin position="213"/>
        <end position="232"/>
    </location>
</feature>
<accession>A0A915PMH1</accession>
<dbReference type="AlphaFoldDB" id="A0A915PMH1"/>
<name>A0A915PMH1_9BILA</name>
<dbReference type="Pfam" id="PF01027">
    <property type="entry name" value="Bax1-I"/>
    <property type="match status" value="1"/>
</dbReference>
<organism evidence="6 7">
    <name type="scientific">Setaria digitata</name>
    <dbReference type="NCBI Taxonomy" id="48799"/>
    <lineage>
        <taxon>Eukaryota</taxon>
        <taxon>Metazoa</taxon>
        <taxon>Ecdysozoa</taxon>
        <taxon>Nematoda</taxon>
        <taxon>Chromadorea</taxon>
        <taxon>Rhabditida</taxon>
        <taxon>Spirurina</taxon>
        <taxon>Spiruromorpha</taxon>
        <taxon>Filarioidea</taxon>
        <taxon>Setariidae</taxon>
        <taxon>Setaria</taxon>
    </lineage>
</organism>
<evidence type="ECO:0000313" key="6">
    <source>
        <dbReference type="Proteomes" id="UP000887581"/>
    </source>
</evidence>
<evidence type="ECO:0000256" key="3">
    <source>
        <dbReference type="ARBA" id="ARBA00022989"/>
    </source>
</evidence>
<sequence>MRNEIMEKRNLEDLVSQCVYIFDREYFDSDHVIISPHTNCQSAVVARVSVYLNENIISVGKVSVHIAPLRALCSSSAQLSSNFVIAVRCISKTTYNNARYAGRRVAEGSYGIGSATRKTLKERLMGPTTGKPYMYGSAAVAGASLLGIGALCYYGLGLSKGGHSILMQSGTWPTYVRDRIKATYGYLFASLGITAASAVAASRSFQISRLIMGSPFISMAVVMASSIAVSLIDYDNTLLKHAAWILHAGMMGAFIGPVCLMGGPLAMRAAWYTAAMVAGLSTIALTAPSEKFLMMGGALAMAFGVVFASSVGTFFLPPTSALGASLMSISIYGGLILFSLFLLFDTQYVVKRAQMHPISGTSEERMYKHGYYGSIGDGYYDVVAPKMRRYDPINAQLSIYADVLNIFIRLATILGIQGGRKR</sequence>
<keyword evidence="2 5" id="KW-0812">Transmembrane</keyword>
<reference evidence="7" key="1">
    <citation type="submission" date="2022-11" db="UniProtKB">
        <authorList>
            <consortium name="WormBaseParasite"/>
        </authorList>
    </citation>
    <scope>IDENTIFICATION</scope>
</reference>
<evidence type="ECO:0000256" key="2">
    <source>
        <dbReference type="ARBA" id="ARBA00022692"/>
    </source>
</evidence>
<feature type="transmembrane region" description="Helical" evidence="5">
    <location>
        <begin position="244"/>
        <end position="262"/>
    </location>
</feature>
<dbReference type="WBParaSite" id="sdigi.contig140.g5134.t1">
    <property type="protein sequence ID" value="sdigi.contig140.g5134.t1"/>
    <property type="gene ID" value="sdigi.contig140.g5134"/>
</dbReference>
<protein>
    <submittedName>
        <fullName evidence="7">Growth hormone-inducible transmembrane protein</fullName>
    </submittedName>
</protein>
<feature type="transmembrane region" description="Helical" evidence="5">
    <location>
        <begin position="133"/>
        <end position="156"/>
    </location>
</feature>
<dbReference type="GO" id="GO:0005743">
    <property type="term" value="C:mitochondrial inner membrane"/>
    <property type="evidence" value="ECO:0007669"/>
    <property type="project" value="TreeGrafter"/>
</dbReference>
<dbReference type="Proteomes" id="UP000887581">
    <property type="component" value="Unplaced"/>
</dbReference>
<keyword evidence="3 5" id="KW-1133">Transmembrane helix</keyword>
<dbReference type="InterPro" id="IPR006214">
    <property type="entry name" value="Bax_inhibitor_1-related"/>
</dbReference>
<evidence type="ECO:0000256" key="4">
    <source>
        <dbReference type="ARBA" id="ARBA00023136"/>
    </source>
</evidence>
<evidence type="ECO:0000256" key="5">
    <source>
        <dbReference type="SAM" id="Phobius"/>
    </source>
</evidence>
<keyword evidence="6" id="KW-1185">Reference proteome</keyword>
<feature type="transmembrane region" description="Helical" evidence="5">
    <location>
        <begin position="323"/>
        <end position="344"/>
    </location>
</feature>
<dbReference type="PANTHER" id="PTHR23291">
    <property type="entry name" value="BAX INHIBITOR-RELATED"/>
    <property type="match status" value="1"/>
</dbReference>
<evidence type="ECO:0000256" key="1">
    <source>
        <dbReference type="ARBA" id="ARBA00004141"/>
    </source>
</evidence>
<keyword evidence="4 5" id="KW-0472">Membrane</keyword>
<feature type="transmembrane region" description="Helical" evidence="5">
    <location>
        <begin position="293"/>
        <end position="316"/>
    </location>
</feature>
<feature type="transmembrane region" description="Helical" evidence="5">
    <location>
        <begin position="183"/>
        <end position="201"/>
    </location>
</feature>
<proteinExistence type="predicted"/>
<comment type="subcellular location">
    <subcellularLocation>
        <location evidence="1">Membrane</location>
        <topology evidence="1">Multi-pass membrane protein</topology>
    </subcellularLocation>
</comment>